<dbReference type="Proteomes" id="UP001302349">
    <property type="component" value="Chromosome"/>
</dbReference>
<organism evidence="1 2">
    <name type="scientific">Imperialibacter roseus</name>
    <dbReference type="NCBI Taxonomy" id="1324217"/>
    <lineage>
        <taxon>Bacteria</taxon>
        <taxon>Pseudomonadati</taxon>
        <taxon>Bacteroidota</taxon>
        <taxon>Cytophagia</taxon>
        <taxon>Cytophagales</taxon>
        <taxon>Flammeovirgaceae</taxon>
        <taxon>Imperialibacter</taxon>
    </lineage>
</organism>
<dbReference type="RefSeq" id="WP_317487819.1">
    <property type="nucleotide sequence ID" value="NZ_CP136051.1"/>
</dbReference>
<sequence length="63" mass="6931">MTETDVVIENNKAFDVPPEKGGGNFSDLKWLQTHLIRIVAALGATKPNPLPNSKHRPVLNKVI</sequence>
<reference evidence="1 2" key="1">
    <citation type="journal article" date="2023" name="Microbiol. Resour. Announc.">
        <title>Complete Genome Sequence of Imperialibacter roseus strain P4T.</title>
        <authorList>
            <person name="Tizabi D.R."/>
            <person name="Bachvaroff T."/>
            <person name="Hill R.T."/>
        </authorList>
    </citation>
    <scope>NUCLEOTIDE SEQUENCE [LARGE SCALE GENOMIC DNA]</scope>
    <source>
        <strain evidence="1 2">P4T</strain>
    </source>
</reference>
<gene>
    <name evidence="1" type="ORF">RT717_18250</name>
</gene>
<dbReference type="EMBL" id="CP136051">
    <property type="protein sequence ID" value="WOK05026.1"/>
    <property type="molecule type" value="Genomic_DNA"/>
</dbReference>
<evidence type="ECO:0000313" key="2">
    <source>
        <dbReference type="Proteomes" id="UP001302349"/>
    </source>
</evidence>
<proteinExistence type="predicted"/>
<protein>
    <submittedName>
        <fullName evidence="1">Uncharacterized protein</fullName>
    </submittedName>
</protein>
<accession>A0ABZ0IK16</accession>
<evidence type="ECO:0000313" key="1">
    <source>
        <dbReference type="EMBL" id="WOK05026.1"/>
    </source>
</evidence>
<name>A0ABZ0IK16_9BACT</name>
<keyword evidence="2" id="KW-1185">Reference proteome</keyword>